<evidence type="ECO:0000313" key="2">
    <source>
        <dbReference type="Proteomes" id="UP000215914"/>
    </source>
</evidence>
<gene>
    <name evidence="1" type="ORF">HannXRQ_Chr09g0263041</name>
</gene>
<evidence type="ECO:0000313" key="1">
    <source>
        <dbReference type="EMBL" id="OTG15681.1"/>
    </source>
</evidence>
<keyword evidence="2" id="KW-1185">Reference proteome</keyword>
<dbReference type="AlphaFoldDB" id="A0A251U0C1"/>
<accession>A0A251U0C1</accession>
<reference evidence="2" key="1">
    <citation type="journal article" date="2017" name="Nature">
        <title>The sunflower genome provides insights into oil metabolism, flowering and Asterid evolution.</title>
        <authorList>
            <person name="Badouin H."/>
            <person name="Gouzy J."/>
            <person name="Grassa C.J."/>
            <person name="Murat F."/>
            <person name="Staton S.E."/>
            <person name="Cottret L."/>
            <person name="Lelandais-Briere C."/>
            <person name="Owens G.L."/>
            <person name="Carrere S."/>
            <person name="Mayjonade B."/>
            <person name="Legrand L."/>
            <person name="Gill N."/>
            <person name="Kane N.C."/>
            <person name="Bowers J.E."/>
            <person name="Hubner S."/>
            <person name="Bellec A."/>
            <person name="Berard A."/>
            <person name="Berges H."/>
            <person name="Blanchet N."/>
            <person name="Boniface M.C."/>
            <person name="Brunel D."/>
            <person name="Catrice O."/>
            <person name="Chaidir N."/>
            <person name="Claudel C."/>
            <person name="Donnadieu C."/>
            <person name="Faraut T."/>
            <person name="Fievet G."/>
            <person name="Helmstetter N."/>
            <person name="King M."/>
            <person name="Knapp S.J."/>
            <person name="Lai Z."/>
            <person name="Le Paslier M.C."/>
            <person name="Lippi Y."/>
            <person name="Lorenzon L."/>
            <person name="Mandel J.R."/>
            <person name="Marage G."/>
            <person name="Marchand G."/>
            <person name="Marquand E."/>
            <person name="Bret-Mestries E."/>
            <person name="Morien E."/>
            <person name="Nambeesan S."/>
            <person name="Nguyen T."/>
            <person name="Pegot-Espagnet P."/>
            <person name="Pouilly N."/>
            <person name="Raftis F."/>
            <person name="Sallet E."/>
            <person name="Schiex T."/>
            <person name="Thomas J."/>
            <person name="Vandecasteele C."/>
            <person name="Vares D."/>
            <person name="Vear F."/>
            <person name="Vautrin S."/>
            <person name="Crespi M."/>
            <person name="Mangin B."/>
            <person name="Burke J.M."/>
            <person name="Salse J."/>
            <person name="Munos S."/>
            <person name="Vincourt P."/>
            <person name="Rieseberg L.H."/>
            <person name="Langlade N.B."/>
        </authorList>
    </citation>
    <scope>NUCLEOTIDE SEQUENCE [LARGE SCALE GENOMIC DNA]</scope>
    <source>
        <strain evidence="2">cv. SF193</strain>
    </source>
</reference>
<proteinExistence type="predicted"/>
<dbReference type="Proteomes" id="UP000215914">
    <property type="component" value="Chromosome 9"/>
</dbReference>
<sequence>MEVCWLPGRGLRERFGKSLALVQRLEVLQGTWVKFSRISFNTQRYWMTGIQTL</sequence>
<dbReference type="InParanoid" id="A0A251U0C1"/>
<dbReference type="EMBL" id="CM007898">
    <property type="protein sequence ID" value="OTG15681.1"/>
    <property type="molecule type" value="Genomic_DNA"/>
</dbReference>
<protein>
    <submittedName>
        <fullName evidence="1">Uncharacterized protein</fullName>
    </submittedName>
</protein>
<name>A0A251U0C1_HELAN</name>
<organism evidence="1 2">
    <name type="scientific">Helianthus annuus</name>
    <name type="common">Common sunflower</name>
    <dbReference type="NCBI Taxonomy" id="4232"/>
    <lineage>
        <taxon>Eukaryota</taxon>
        <taxon>Viridiplantae</taxon>
        <taxon>Streptophyta</taxon>
        <taxon>Embryophyta</taxon>
        <taxon>Tracheophyta</taxon>
        <taxon>Spermatophyta</taxon>
        <taxon>Magnoliopsida</taxon>
        <taxon>eudicotyledons</taxon>
        <taxon>Gunneridae</taxon>
        <taxon>Pentapetalae</taxon>
        <taxon>asterids</taxon>
        <taxon>campanulids</taxon>
        <taxon>Asterales</taxon>
        <taxon>Asteraceae</taxon>
        <taxon>Asteroideae</taxon>
        <taxon>Heliantheae alliance</taxon>
        <taxon>Heliantheae</taxon>
        <taxon>Helianthus</taxon>
    </lineage>
</organism>